<dbReference type="InterPro" id="IPR050205">
    <property type="entry name" value="CDPK_Ser/Thr_kinases"/>
</dbReference>
<dbReference type="PANTHER" id="PTHR24349">
    <property type="entry name" value="SERINE/THREONINE-PROTEIN KINASE"/>
    <property type="match status" value="1"/>
</dbReference>
<sequence length="358" mass="40698">MPSSPCASTFRLGRSLLRRGSNPSKPCHAKLPKSMTPLKRRPRAAKSGSPQKENAPSRLSKDWLLQWLKARPRALRSIQRSDEWRLRTYPSKETIYSTPFSQVHLVLDPETGEARALKMIRKMAVDLYLKRKNSTLNFSSEAEVMRALEHPGIVKLYEYFETDHWFCMVLEYVRGGTLLDRLNDGHIPEAEAKQMFRSLCLSLKYLHDHDVVHRDLKPENLLLDKAKDSTSLLKLADFGVSRKVTPAAACTTYVGTMYYIAPEVSTRASGDAKASYGKAADLWSLGIILYMMLSGLIPFEQDLESSMADEQWKAKLFLPGIWRQVSEAGKDAIRRMLVVDPDDRISIDELLDHSWLAN</sequence>
<feature type="domain" description="Protein kinase" evidence="8">
    <location>
        <begin position="89"/>
        <end position="356"/>
    </location>
</feature>
<keyword evidence="5 9" id="KW-0418">Kinase</keyword>
<evidence type="ECO:0000259" key="8">
    <source>
        <dbReference type="PROSITE" id="PS50011"/>
    </source>
</evidence>
<dbReference type="Gene3D" id="1.10.510.10">
    <property type="entry name" value="Transferase(Phosphotransferase) domain 1"/>
    <property type="match status" value="1"/>
</dbReference>
<evidence type="ECO:0000256" key="1">
    <source>
        <dbReference type="ARBA" id="ARBA00011245"/>
    </source>
</evidence>
<dbReference type="SUPFAM" id="SSF56112">
    <property type="entry name" value="Protein kinase-like (PK-like)"/>
    <property type="match status" value="1"/>
</dbReference>
<dbReference type="EMBL" id="MN125989">
    <property type="protein sequence ID" value="QDO16456.1"/>
    <property type="molecule type" value="mRNA"/>
</dbReference>
<dbReference type="Pfam" id="PF00069">
    <property type="entry name" value="Pkinase"/>
    <property type="match status" value="1"/>
</dbReference>
<keyword evidence="2" id="KW-0723">Serine/threonine-protein kinase</keyword>
<evidence type="ECO:0000256" key="5">
    <source>
        <dbReference type="ARBA" id="ARBA00022777"/>
    </source>
</evidence>
<comment type="subunit">
    <text evidence="1">Monomer.</text>
</comment>
<dbReference type="GO" id="GO:0004674">
    <property type="term" value="F:protein serine/threonine kinase activity"/>
    <property type="evidence" value="ECO:0007669"/>
    <property type="project" value="UniProtKB-KW"/>
</dbReference>
<evidence type="ECO:0000256" key="3">
    <source>
        <dbReference type="ARBA" id="ARBA00022679"/>
    </source>
</evidence>
<protein>
    <submittedName>
        <fullName evidence="9">Serine/threonine-protein kinase Chk2</fullName>
    </submittedName>
</protein>
<dbReference type="SMART" id="SM00220">
    <property type="entry name" value="S_TKc"/>
    <property type="match status" value="1"/>
</dbReference>
<keyword evidence="3" id="KW-0808">Transferase</keyword>
<evidence type="ECO:0000256" key="7">
    <source>
        <dbReference type="SAM" id="MobiDB-lite"/>
    </source>
</evidence>
<proteinExistence type="evidence at transcript level"/>
<dbReference type="FunFam" id="1.10.510.10:FF:000571">
    <property type="entry name" value="Maternal embryonic leucine zipper kinase"/>
    <property type="match status" value="1"/>
</dbReference>
<dbReference type="InterPro" id="IPR000719">
    <property type="entry name" value="Prot_kinase_dom"/>
</dbReference>
<keyword evidence="6" id="KW-0067">ATP-binding</keyword>
<organism evidence="9">
    <name type="scientific">Crypthecodinium cohnii</name>
    <name type="common">Dinoflagellate</name>
    <name type="synonym">Glenodinium cohnii</name>
    <dbReference type="NCBI Taxonomy" id="2866"/>
    <lineage>
        <taxon>Eukaryota</taxon>
        <taxon>Sar</taxon>
        <taxon>Alveolata</taxon>
        <taxon>Dinophyceae</taxon>
        <taxon>Gonyaulacales</taxon>
        <taxon>Crypthecodiniaceae</taxon>
        <taxon>Crypthecodinium</taxon>
    </lineage>
</organism>
<evidence type="ECO:0000256" key="4">
    <source>
        <dbReference type="ARBA" id="ARBA00022741"/>
    </source>
</evidence>
<evidence type="ECO:0000313" key="9">
    <source>
        <dbReference type="EMBL" id="QDO16456.1"/>
    </source>
</evidence>
<keyword evidence="4" id="KW-0547">Nucleotide-binding</keyword>
<dbReference type="InterPro" id="IPR008271">
    <property type="entry name" value="Ser/Thr_kinase_AS"/>
</dbReference>
<reference evidence="9" key="1">
    <citation type="journal article" date="2019" name="Microorganisms">
        <title>DNA Damage Response Pathways in Dinoflagellates.</title>
        <authorList>
            <person name="Li C."/>
            <person name="Wong J."/>
        </authorList>
    </citation>
    <scope>NUCLEOTIDE SEQUENCE</scope>
</reference>
<feature type="region of interest" description="Disordered" evidence="7">
    <location>
        <begin position="15"/>
        <end position="57"/>
    </location>
</feature>
<dbReference type="PROSITE" id="PS50011">
    <property type="entry name" value="PROTEIN_KINASE_DOM"/>
    <property type="match status" value="1"/>
</dbReference>
<dbReference type="InterPro" id="IPR011009">
    <property type="entry name" value="Kinase-like_dom_sf"/>
</dbReference>
<dbReference type="PROSITE" id="PS00108">
    <property type="entry name" value="PROTEIN_KINASE_ST"/>
    <property type="match status" value="1"/>
</dbReference>
<dbReference type="AlphaFoldDB" id="A0A516AGL9"/>
<dbReference type="GO" id="GO:0005524">
    <property type="term" value="F:ATP binding"/>
    <property type="evidence" value="ECO:0007669"/>
    <property type="project" value="UniProtKB-KW"/>
</dbReference>
<evidence type="ECO:0000256" key="2">
    <source>
        <dbReference type="ARBA" id="ARBA00022527"/>
    </source>
</evidence>
<accession>A0A516AGL9</accession>
<evidence type="ECO:0000256" key="6">
    <source>
        <dbReference type="ARBA" id="ARBA00022840"/>
    </source>
</evidence>
<name>A0A516AGL9_CRYCO</name>